<keyword evidence="5" id="KW-0472">Membrane</keyword>
<dbReference type="Gene3D" id="3.50.50.60">
    <property type="entry name" value="FAD/NAD(P)-binding domain"/>
    <property type="match status" value="1"/>
</dbReference>
<dbReference type="PANTHER" id="PTHR47356:SF2">
    <property type="entry name" value="FAD-BINDING DOMAIN-CONTAINING PROTEIN-RELATED"/>
    <property type="match status" value="1"/>
</dbReference>
<feature type="transmembrane region" description="Helical" evidence="5">
    <location>
        <begin position="227"/>
        <end position="245"/>
    </location>
</feature>
<dbReference type="PRINTS" id="PR00420">
    <property type="entry name" value="RNGMNOXGNASE"/>
</dbReference>
<dbReference type="InterPro" id="IPR002938">
    <property type="entry name" value="FAD-bd"/>
</dbReference>
<protein>
    <recommendedName>
        <fullName evidence="6">FAD-binding domain-containing protein</fullName>
    </recommendedName>
</protein>
<dbReference type="RefSeq" id="XP_040669704.1">
    <property type="nucleotide sequence ID" value="XM_040817684.1"/>
</dbReference>
<evidence type="ECO:0000256" key="4">
    <source>
        <dbReference type="ARBA" id="ARBA00023002"/>
    </source>
</evidence>
<proteinExistence type="inferred from homology"/>
<dbReference type="Proteomes" id="UP000184073">
    <property type="component" value="Unassembled WGS sequence"/>
</dbReference>
<organism evidence="7 8">
    <name type="scientific">Aspergillus versicolor CBS 583.65</name>
    <dbReference type="NCBI Taxonomy" id="1036611"/>
    <lineage>
        <taxon>Eukaryota</taxon>
        <taxon>Fungi</taxon>
        <taxon>Dikarya</taxon>
        <taxon>Ascomycota</taxon>
        <taxon>Pezizomycotina</taxon>
        <taxon>Eurotiomycetes</taxon>
        <taxon>Eurotiomycetidae</taxon>
        <taxon>Eurotiales</taxon>
        <taxon>Aspergillaceae</taxon>
        <taxon>Aspergillus</taxon>
        <taxon>Aspergillus subgen. Nidulantes</taxon>
    </lineage>
</organism>
<evidence type="ECO:0000256" key="1">
    <source>
        <dbReference type="ARBA" id="ARBA00007992"/>
    </source>
</evidence>
<gene>
    <name evidence="7" type="ORF">ASPVEDRAFT_85363</name>
</gene>
<keyword evidence="5" id="KW-0812">Transmembrane</keyword>
<keyword evidence="8" id="KW-1185">Reference proteome</keyword>
<keyword evidence="2" id="KW-0285">Flavoprotein</keyword>
<keyword evidence="4" id="KW-0560">Oxidoreductase</keyword>
<evidence type="ECO:0000259" key="6">
    <source>
        <dbReference type="Pfam" id="PF01494"/>
    </source>
</evidence>
<dbReference type="GeneID" id="63733195"/>
<evidence type="ECO:0000256" key="2">
    <source>
        <dbReference type="ARBA" id="ARBA00022630"/>
    </source>
</evidence>
<evidence type="ECO:0000256" key="3">
    <source>
        <dbReference type="ARBA" id="ARBA00022827"/>
    </source>
</evidence>
<dbReference type="EMBL" id="KV878131">
    <property type="protein sequence ID" value="OJJ03942.1"/>
    <property type="molecule type" value="Genomic_DNA"/>
</dbReference>
<comment type="similarity">
    <text evidence="1">Belongs to the paxM FAD-dependent monooxygenase family.</text>
</comment>
<dbReference type="OrthoDB" id="2431938at2759"/>
<evidence type="ECO:0000313" key="8">
    <source>
        <dbReference type="Proteomes" id="UP000184073"/>
    </source>
</evidence>
<dbReference type="GO" id="GO:0071949">
    <property type="term" value="F:FAD binding"/>
    <property type="evidence" value="ECO:0007669"/>
    <property type="project" value="InterPro"/>
</dbReference>
<keyword evidence="5" id="KW-1133">Transmembrane helix</keyword>
<name>A0A1L9PR84_ASPVE</name>
<dbReference type="Pfam" id="PF01494">
    <property type="entry name" value="FAD_binding_3"/>
    <property type="match status" value="1"/>
</dbReference>
<accession>A0A1L9PR84</accession>
<dbReference type="AlphaFoldDB" id="A0A1L9PR84"/>
<feature type="domain" description="FAD-binding" evidence="6">
    <location>
        <begin position="11"/>
        <end position="349"/>
    </location>
</feature>
<dbReference type="SUPFAM" id="SSF51905">
    <property type="entry name" value="FAD/NAD(P)-binding domain"/>
    <property type="match status" value="1"/>
</dbReference>
<dbReference type="STRING" id="1036611.A0A1L9PR84"/>
<dbReference type="GO" id="GO:0004497">
    <property type="term" value="F:monooxygenase activity"/>
    <property type="evidence" value="ECO:0007669"/>
    <property type="project" value="InterPro"/>
</dbReference>
<evidence type="ECO:0000313" key="7">
    <source>
        <dbReference type="EMBL" id="OJJ03942.1"/>
    </source>
</evidence>
<reference evidence="8" key="1">
    <citation type="journal article" date="2017" name="Genome Biol.">
        <title>Comparative genomics reveals high biological diversity and specific adaptations in the industrially and medically important fungal genus Aspergillus.</title>
        <authorList>
            <person name="de Vries R.P."/>
            <person name="Riley R."/>
            <person name="Wiebenga A."/>
            <person name="Aguilar-Osorio G."/>
            <person name="Amillis S."/>
            <person name="Uchima C.A."/>
            <person name="Anderluh G."/>
            <person name="Asadollahi M."/>
            <person name="Askin M."/>
            <person name="Barry K."/>
            <person name="Battaglia E."/>
            <person name="Bayram O."/>
            <person name="Benocci T."/>
            <person name="Braus-Stromeyer S.A."/>
            <person name="Caldana C."/>
            <person name="Canovas D."/>
            <person name="Cerqueira G.C."/>
            <person name="Chen F."/>
            <person name="Chen W."/>
            <person name="Choi C."/>
            <person name="Clum A."/>
            <person name="Dos Santos R.A."/>
            <person name="Damasio A.R."/>
            <person name="Diallinas G."/>
            <person name="Emri T."/>
            <person name="Fekete E."/>
            <person name="Flipphi M."/>
            <person name="Freyberg S."/>
            <person name="Gallo A."/>
            <person name="Gournas C."/>
            <person name="Habgood R."/>
            <person name="Hainaut M."/>
            <person name="Harispe M.L."/>
            <person name="Henrissat B."/>
            <person name="Hilden K.S."/>
            <person name="Hope R."/>
            <person name="Hossain A."/>
            <person name="Karabika E."/>
            <person name="Karaffa L."/>
            <person name="Karanyi Z."/>
            <person name="Krasevec N."/>
            <person name="Kuo A."/>
            <person name="Kusch H."/>
            <person name="LaButti K."/>
            <person name="Lagendijk E.L."/>
            <person name="Lapidus A."/>
            <person name="Levasseur A."/>
            <person name="Lindquist E."/>
            <person name="Lipzen A."/>
            <person name="Logrieco A.F."/>
            <person name="MacCabe A."/>
            <person name="Maekelae M.R."/>
            <person name="Malavazi I."/>
            <person name="Melin P."/>
            <person name="Meyer V."/>
            <person name="Mielnichuk N."/>
            <person name="Miskei M."/>
            <person name="Molnar A.P."/>
            <person name="Mule G."/>
            <person name="Ngan C.Y."/>
            <person name="Orejas M."/>
            <person name="Orosz E."/>
            <person name="Ouedraogo J.P."/>
            <person name="Overkamp K.M."/>
            <person name="Park H.-S."/>
            <person name="Perrone G."/>
            <person name="Piumi F."/>
            <person name="Punt P.J."/>
            <person name="Ram A.F."/>
            <person name="Ramon A."/>
            <person name="Rauscher S."/>
            <person name="Record E."/>
            <person name="Riano-Pachon D.M."/>
            <person name="Robert V."/>
            <person name="Roehrig J."/>
            <person name="Ruller R."/>
            <person name="Salamov A."/>
            <person name="Salih N.S."/>
            <person name="Samson R.A."/>
            <person name="Sandor E."/>
            <person name="Sanguinetti M."/>
            <person name="Schuetze T."/>
            <person name="Sepcic K."/>
            <person name="Shelest E."/>
            <person name="Sherlock G."/>
            <person name="Sophianopoulou V."/>
            <person name="Squina F.M."/>
            <person name="Sun H."/>
            <person name="Susca A."/>
            <person name="Todd R.B."/>
            <person name="Tsang A."/>
            <person name="Unkles S.E."/>
            <person name="van de Wiele N."/>
            <person name="van Rossen-Uffink D."/>
            <person name="Oliveira J.V."/>
            <person name="Vesth T.C."/>
            <person name="Visser J."/>
            <person name="Yu J.-H."/>
            <person name="Zhou M."/>
            <person name="Andersen M.R."/>
            <person name="Archer D.B."/>
            <person name="Baker S.E."/>
            <person name="Benoit I."/>
            <person name="Brakhage A.A."/>
            <person name="Braus G.H."/>
            <person name="Fischer R."/>
            <person name="Frisvad J.C."/>
            <person name="Goldman G.H."/>
            <person name="Houbraken J."/>
            <person name="Oakley B."/>
            <person name="Pocsi I."/>
            <person name="Scazzocchio C."/>
            <person name="Seiboth B."/>
            <person name="vanKuyk P.A."/>
            <person name="Wortman J."/>
            <person name="Dyer P.S."/>
            <person name="Grigoriev I.V."/>
        </authorList>
    </citation>
    <scope>NUCLEOTIDE SEQUENCE [LARGE SCALE GENOMIC DNA]</scope>
    <source>
        <strain evidence="8">CBS 583.65</strain>
    </source>
</reference>
<dbReference type="InterPro" id="IPR050562">
    <property type="entry name" value="FAD_mOase_fung"/>
</dbReference>
<dbReference type="PANTHER" id="PTHR47356">
    <property type="entry name" value="FAD-DEPENDENT MONOOXYGENASE ASQG-RELATED"/>
    <property type="match status" value="1"/>
</dbReference>
<sequence length="481" mass="52842">MAELNPDEGRFKVLIAGGSLVGLGLALALERAGIDYELFEKGQFSPQLGASIGLHPHSLRILDQLGVWGDIEREIVPLEDRNHYSETGYCFEESHVLGVINKVLRRPIIFMERCRALEILHHHVRDKSKLHPFNGVVAYEDTDDGVTVTTQDGQTHRGHILVGADGIHSRVRQLMAEKIRDTDPASSTHLVEGFTSEYNCIFGVSRNDPASPFLRDRMVNNVYYPQYSAVAAAGVPGLVFWFLFVKAATKTRTPNCPRFDNDDAEALIREYGGSQVGPGYTIRDLWDAQVKATMAPLEEGVLKKWSHGRVVLMGDAVHKVTINPGLGGNLAYEGIARLANGLVPLLKEHPIPSTEQLVEVFDTYFAGQSPRAHTVCNLSGQITRYEAQDSWLYKFAAQHIIPLVSDTTKANAYAGYSNGGPWLEYLPLPDIDKELAHQRANKSKSSTGVGLIPTMGAVIAGAGIAAMVYRDYGRISLNILG</sequence>
<feature type="transmembrane region" description="Helical" evidence="5">
    <location>
        <begin position="448"/>
        <end position="469"/>
    </location>
</feature>
<keyword evidence="3" id="KW-0274">FAD</keyword>
<dbReference type="VEuPathDB" id="FungiDB:ASPVEDRAFT_85363"/>
<evidence type="ECO:0000256" key="5">
    <source>
        <dbReference type="SAM" id="Phobius"/>
    </source>
</evidence>
<dbReference type="InterPro" id="IPR036188">
    <property type="entry name" value="FAD/NAD-bd_sf"/>
</dbReference>